<gene>
    <name evidence="1" type="ORF">S12H4_18883</name>
</gene>
<protein>
    <recommendedName>
        <fullName evidence="2">L-2-amino-thiazoline-4-carboxylic acid hydrolase</fullName>
    </recommendedName>
</protein>
<comment type="caution">
    <text evidence="1">The sequence shown here is derived from an EMBL/GenBank/DDBJ whole genome shotgun (WGS) entry which is preliminary data.</text>
</comment>
<dbReference type="AlphaFoldDB" id="X1SWJ8"/>
<sequence>VIRKNPRVLEVIVTKCAHAENFKEFDASDIGMKMICMGDYAVVEGFNPKIRFERPETLMAGDGCCHFIFELT</sequence>
<dbReference type="Pfam" id="PF14196">
    <property type="entry name" value="ATC_hydrolase"/>
    <property type="match status" value="1"/>
</dbReference>
<dbReference type="EMBL" id="BARW01009376">
    <property type="protein sequence ID" value="GAI79715.1"/>
    <property type="molecule type" value="Genomic_DNA"/>
</dbReference>
<accession>X1SWJ8</accession>
<feature type="non-terminal residue" evidence="1">
    <location>
        <position position="1"/>
    </location>
</feature>
<reference evidence="1" key="1">
    <citation type="journal article" date="2014" name="Front. Microbiol.">
        <title>High frequency of phylogenetically diverse reductive dehalogenase-homologous genes in deep subseafloor sedimentary metagenomes.</title>
        <authorList>
            <person name="Kawai M."/>
            <person name="Futagami T."/>
            <person name="Toyoda A."/>
            <person name="Takaki Y."/>
            <person name="Nishi S."/>
            <person name="Hori S."/>
            <person name="Arai W."/>
            <person name="Tsubouchi T."/>
            <person name="Morono Y."/>
            <person name="Uchiyama I."/>
            <person name="Ito T."/>
            <person name="Fujiyama A."/>
            <person name="Inagaki F."/>
            <person name="Takami H."/>
        </authorList>
    </citation>
    <scope>NUCLEOTIDE SEQUENCE</scope>
    <source>
        <strain evidence="1">Expedition CK06-06</strain>
    </source>
</reference>
<dbReference type="InterPro" id="IPR026002">
    <property type="entry name" value="ATC_hydrolase-like"/>
</dbReference>
<proteinExistence type="predicted"/>
<evidence type="ECO:0000313" key="1">
    <source>
        <dbReference type="EMBL" id="GAI79715.1"/>
    </source>
</evidence>
<name>X1SWJ8_9ZZZZ</name>
<evidence type="ECO:0008006" key="2">
    <source>
        <dbReference type="Google" id="ProtNLM"/>
    </source>
</evidence>
<organism evidence="1">
    <name type="scientific">marine sediment metagenome</name>
    <dbReference type="NCBI Taxonomy" id="412755"/>
    <lineage>
        <taxon>unclassified sequences</taxon>
        <taxon>metagenomes</taxon>
        <taxon>ecological metagenomes</taxon>
    </lineage>
</organism>